<keyword evidence="5" id="KW-1185">Reference proteome</keyword>
<evidence type="ECO:0000256" key="1">
    <source>
        <dbReference type="ARBA" id="ARBA00010531"/>
    </source>
</evidence>
<dbReference type="InterPro" id="IPR016095">
    <property type="entry name" value="Ribosomal_uL1_3-a/b-sand"/>
</dbReference>
<evidence type="ECO:0000313" key="5">
    <source>
        <dbReference type="Proteomes" id="UP001153712"/>
    </source>
</evidence>
<accession>A0A9N9TM43</accession>
<keyword evidence="3" id="KW-0687">Ribonucleoprotein</keyword>
<dbReference type="OrthoDB" id="1747252at2759"/>
<dbReference type="AlphaFoldDB" id="A0A9N9TM43"/>
<dbReference type="Proteomes" id="UP001153712">
    <property type="component" value="Chromosome 15"/>
</dbReference>
<dbReference type="PANTHER" id="PTHR36427:SF3">
    <property type="entry name" value="LARGE RIBOSOMAL SUBUNIT PROTEIN UL1M"/>
    <property type="match status" value="1"/>
</dbReference>
<proteinExistence type="inferred from homology"/>
<dbReference type="InterPro" id="IPR023674">
    <property type="entry name" value="Ribosomal_uL1-like"/>
</dbReference>
<reference evidence="4" key="1">
    <citation type="submission" date="2022-01" db="EMBL/GenBank/DDBJ databases">
        <authorList>
            <person name="King R."/>
        </authorList>
    </citation>
    <scope>NUCLEOTIDE SEQUENCE</scope>
</reference>
<organism evidence="4 5">
    <name type="scientific">Phyllotreta striolata</name>
    <name type="common">Striped flea beetle</name>
    <name type="synonym">Crioceris striolata</name>
    <dbReference type="NCBI Taxonomy" id="444603"/>
    <lineage>
        <taxon>Eukaryota</taxon>
        <taxon>Metazoa</taxon>
        <taxon>Ecdysozoa</taxon>
        <taxon>Arthropoda</taxon>
        <taxon>Hexapoda</taxon>
        <taxon>Insecta</taxon>
        <taxon>Pterygota</taxon>
        <taxon>Neoptera</taxon>
        <taxon>Endopterygota</taxon>
        <taxon>Coleoptera</taxon>
        <taxon>Polyphaga</taxon>
        <taxon>Cucujiformia</taxon>
        <taxon>Chrysomeloidea</taxon>
        <taxon>Chrysomelidae</taxon>
        <taxon>Galerucinae</taxon>
        <taxon>Alticini</taxon>
        <taxon>Phyllotreta</taxon>
    </lineage>
</organism>
<evidence type="ECO:0000256" key="2">
    <source>
        <dbReference type="ARBA" id="ARBA00022980"/>
    </source>
</evidence>
<keyword evidence="2" id="KW-0689">Ribosomal protein</keyword>
<gene>
    <name evidence="4" type="ORF">PHYEVI_LOCUS4311</name>
</gene>
<sequence>MNTLSFRGAIQTAFSKTLQTYIMRSSIESNFIQTREYAARKGTRERRKKNKVKVEIQKLGFLERMKQHKEQKLLAEHKTLKFDDSMKRDPVDDVFVMKYYKWIVYPFQEALKCHRETHSPEMYNKPDSMLRVNIELNMIGEKKTRLLDNFSSIVHIPHKFEHKEERSIVAFSKSPENQAIAAEAGAQLSGGLDLIKQIQTGEISLADYKFIVAHPEILPELVALRGVMKKRFPNPKTGTLSVDLASAVYKFLHGISYTAKKNDYEKEFGLIETAVGPLSMDSRHLEENFAALVRDVYTMKPKRPGTFISRCILWSEPSPELLKVDHEVYLKQDESIDDDEEIDDKGETVAL</sequence>
<dbReference type="GO" id="GO:1990904">
    <property type="term" value="C:ribonucleoprotein complex"/>
    <property type="evidence" value="ECO:0007669"/>
    <property type="project" value="UniProtKB-KW"/>
</dbReference>
<dbReference type="GO" id="GO:0005840">
    <property type="term" value="C:ribosome"/>
    <property type="evidence" value="ECO:0007669"/>
    <property type="project" value="UniProtKB-KW"/>
</dbReference>
<dbReference type="Gene3D" id="3.30.190.20">
    <property type="match status" value="1"/>
</dbReference>
<comment type="similarity">
    <text evidence="1">Belongs to the universal ribosomal protein uL1 family.</text>
</comment>
<evidence type="ECO:0000256" key="3">
    <source>
        <dbReference type="ARBA" id="ARBA00023274"/>
    </source>
</evidence>
<dbReference type="InterPro" id="IPR028364">
    <property type="entry name" value="Ribosomal_uL1/biogenesis"/>
</dbReference>
<evidence type="ECO:0000313" key="4">
    <source>
        <dbReference type="EMBL" id="CAG9857914.1"/>
    </source>
</evidence>
<dbReference type="EMBL" id="OU900108">
    <property type="protein sequence ID" value="CAG9857914.1"/>
    <property type="molecule type" value="Genomic_DNA"/>
</dbReference>
<dbReference type="Gene3D" id="3.40.50.790">
    <property type="match status" value="1"/>
</dbReference>
<dbReference type="SUPFAM" id="SSF56808">
    <property type="entry name" value="Ribosomal protein L1"/>
    <property type="match status" value="1"/>
</dbReference>
<dbReference type="Pfam" id="PF00687">
    <property type="entry name" value="Ribosomal_L1"/>
    <property type="match status" value="1"/>
</dbReference>
<dbReference type="PANTHER" id="PTHR36427">
    <property type="entry name" value="54S RIBOSOMAL PROTEIN L1, MITOCHONDRIAL"/>
    <property type="match status" value="1"/>
</dbReference>
<name>A0A9N9TM43_PHYSR</name>
<protein>
    <recommendedName>
        <fullName evidence="6">Ribosomal protein L1</fullName>
    </recommendedName>
</protein>
<evidence type="ECO:0008006" key="6">
    <source>
        <dbReference type="Google" id="ProtNLM"/>
    </source>
</evidence>